<reference evidence="2" key="1">
    <citation type="journal article" date="2021" name="bioRxiv">
        <title>Whole Genome Assembly and Annotation of Northern Wild Rice, Zizania palustris L., Supports a Whole Genome Duplication in the Zizania Genus.</title>
        <authorList>
            <person name="Haas M."/>
            <person name="Kono T."/>
            <person name="Macchietto M."/>
            <person name="Millas R."/>
            <person name="McGilp L."/>
            <person name="Shao M."/>
            <person name="Duquette J."/>
            <person name="Hirsch C.N."/>
            <person name="Kimball J."/>
        </authorList>
    </citation>
    <scope>NUCLEOTIDE SEQUENCE</scope>
    <source>
        <tissue evidence="2">Fresh leaf tissue</tissue>
    </source>
</reference>
<feature type="region of interest" description="Disordered" evidence="1">
    <location>
        <begin position="50"/>
        <end position="92"/>
    </location>
</feature>
<dbReference type="EMBL" id="JAAALK010000285">
    <property type="protein sequence ID" value="KAG8065508.1"/>
    <property type="molecule type" value="Genomic_DNA"/>
</dbReference>
<feature type="compositionally biased region" description="Gly residues" evidence="1">
    <location>
        <begin position="61"/>
        <end position="70"/>
    </location>
</feature>
<sequence length="92" mass="8865">MVVGERTTPEMALGLSNMLGQRIGGLVGTPPGMSGRSLALPISGGYGLGSGEGSGKRGGGDNHIGGVKGGGDWHDGGVDGRCNGEASGGAWG</sequence>
<protein>
    <submittedName>
        <fullName evidence="2">Uncharacterized protein</fullName>
    </submittedName>
</protein>
<comment type="caution">
    <text evidence="2">The sequence shown here is derived from an EMBL/GenBank/DDBJ whole genome shotgun (WGS) entry which is preliminary data.</text>
</comment>
<evidence type="ECO:0000256" key="1">
    <source>
        <dbReference type="SAM" id="MobiDB-lite"/>
    </source>
</evidence>
<organism evidence="2 3">
    <name type="scientific">Zizania palustris</name>
    <name type="common">Northern wild rice</name>
    <dbReference type="NCBI Taxonomy" id="103762"/>
    <lineage>
        <taxon>Eukaryota</taxon>
        <taxon>Viridiplantae</taxon>
        <taxon>Streptophyta</taxon>
        <taxon>Embryophyta</taxon>
        <taxon>Tracheophyta</taxon>
        <taxon>Spermatophyta</taxon>
        <taxon>Magnoliopsida</taxon>
        <taxon>Liliopsida</taxon>
        <taxon>Poales</taxon>
        <taxon>Poaceae</taxon>
        <taxon>BOP clade</taxon>
        <taxon>Oryzoideae</taxon>
        <taxon>Oryzeae</taxon>
        <taxon>Zizaniinae</taxon>
        <taxon>Zizania</taxon>
    </lineage>
</organism>
<name>A0A8J5VZJ8_ZIZPA</name>
<proteinExistence type="predicted"/>
<evidence type="ECO:0000313" key="3">
    <source>
        <dbReference type="Proteomes" id="UP000729402"/>
    </source>
</evidence>
<gene>
    <name evidence="2" type="ORF">GUJ93_ZPchr0004g39689</name>
</gene>
<evidence type="ECO:0000313" key="2">
    <source>
        <dbReference type="EMBL" id="KAG8065508.1"/>
    </source>
</evidence>
<keyword evidence="3" id="KW-1185">Reference proteome</keyword>
<dbReference type="AlphaFoldDB" id="A0A8J5VZJ8"/>
<accession>A0A8J5VZJ8</accession>
<dbReference type="Proteomes" id="UP000729402">
    <property type="component" value="Unassembled WGS sequence"/>
</dbReference>
<reference evidence="2" key="2">
    <citation type="submission" date="2021-02" db="EMBL/GenBank/DDBJ databases">
        <authorList>
            <person name="Kimball J.A."/>
            <person name="Haas M.W."/>
            <person name="Macchietto M."/>
            <person name="Kono T."/>
            <person name="Duquette J."/>
            <person name="Shao M."/>
        </authorList>
    </citation>
    <scope>NUCLEOTIDE SEQUENCE</scope>
    <source>
        <tissue evidence="2">Fresh leaf tissue</tissue>
    </source>
</reference>